<reference evidence="9" key="1">
    <citation type="journal article" date="2014" name="BMC Genomics">
        <title>Characterizing the developmental transcriptome of the oriental fruit fly, Bactrocera dorsalis (Diptera: Tephritidae) through comparative genomic analysis with Drosophila melanogaster utilizing modENCODE datasets.</title>
        <authorList>
            <person name="Geib S.M."/>
            <person name="Calla B."/>
            <person name="Hall B."/>
            <person name="Hou S."/>
            <person name="Manoukis N.C."/>
        </authorList>
    </citation>
    <scope>NUCLEOTIDE SEQUENCE</scope>
    <source>
        <strain evidence="9">Punador</strain>
    </source>
</reference>
<evidence type="ECO:0000256" key="3">
    <source>
        <dbReference type="ARBA" id="ARBA00022525"/>
    </source>
</evidence>
<dbReference type="CDD" id="cd06583">
    <property type="entry name" value="PGRP"/>
    <property type="match status" value="1"/>
</dbReference>
<dbReference type="Pfam" id="PF01510">
    <property type="entry name" value="Amidase_2"/>
    <property type="match status" value="1"/>
</dbReference>
<evidence type="ECO:0000256" key="5">
    <source>
        <dbReference type="ARBA" id="ARBA00022859"/>
    </source>
</evidence>
<comment type="similarity">
    <text evidence="2">Belongs to the N-acetylmuramoyl-L-alanine amidase 2 family.</text>
</comment>
<dbReference type="InterPro" id="IPR006619">
    <property type="entry name" value="PGRP_domain_met/bac"/>
</dbReference>
<dbReference type="GO" id="GO:0009253">
    <property type="term" value="P:peptidoglycan catabolic process"/>
    <property type="evidence" value="ECO:0007669"/>
    <property type="project" value="InterPro"/>
</dbReference>
<evidence type="ECO:0000256" key="6">
    <source>
        <dbReference type="SAM" id="Phobius"/>
    </source>
</evidence>
<dbReference type="Gene3D" id="3.40.80.10">
    <property type="entry name" value="Peptidoglycan recognition protein-like"/>
    <property type="match status" value="1"/>
</dbReference>
<protein>
    <submittedName>
        <fullName evidence="9">Peptidoglycan-recognition protein LF</fullName>
    </submittedName>
</protein>
<dbReference type="OrthoDB" id="10001926at2759"/>
<dbReference type="SUPFAM" id="SSF55846">
    <property type="entry name" value="N-acetylmuramoyl-L-alanine amidase-like"/>
    <property type="match status" value="1"/>
</dbReference>
<dbReference type="InterPro" id="IPR002502">
    <property type="entry name" value="Amidase_domain"/>
</dbReference>
<sequence length="346" mass="38578">MDRKVVSICRDCNAPIYLYSLAKDRKHQRPCFGHEYCSNLENPPERFCKNVSWLCENCYRSTAESAIHENNDCKSKSNQIESRYANLLELEKRIETLEGHCKACPDLVQRATNAEANGSASQQKAAHASILNRRVLIPIAAIALSIILIGLLLFTERSGNKGSLQGIPVNATLESRPNSLLLISRDEWSAQTEPEGMQKLQLPIERIIIAHISTAQCENRVQCDARVRGMQAFHIHSNGWGDIGYNFLIGGDGLVYEGRGWYNQGAHTTGYNGNSICIAFIGTFNVEVPTEKDLKAAQLLIDEGVRLGVLTGNYRLYGARQLTATESPGKALYSIIMKWPHWSRSI</sequence>
<dbReference type="GO" id="GO:0008745">
    <property type="term" value="F:N-acetylmuramoyl-L-alanine amidase activity"/>
    <property type="evidence" value="ECO:0007669"/>
    <property type="project" value="InterPro"/>
</dbReference>
<feature type="transmembrane region" description="Helical" evidence="6">
    <location>
        <begin position="135"/>
        <end position="154"/>
    </location>
</feature>
<keyword evidence="6" id="KW-1133">Transmembrane helix</keyword>
<dbReference type="FunFam" id="3.40.80.10:FF:000001">
    <property type="entry name" value="Peptidoglycan recognition protein 1"/>
    <property type="match status" value="1"/>
</dbReference>
<evidence type="ECO:0000259" key="7">
    <source>
        <dbReference type="SMART" id="SM00644"/>
    </source>
</evidence>
<accession>A0A034VE47</accession>
<keyword evidence="6" id="KW-0812">Transmembrane</keyword>
<evidence type="ECO:0000313" key="9">
    <source>
        <dbReference type="EMBL" id="JAC40754.1"/>
    </source>
</evidence>
<keyword evidence="6" id="KW-0472">Membrane</keyword>
<organism evidence="9">
    <name type="scientific">Bactrocera dorsalis</name>
    <name type="common">Oriental fruit fly</name>
    <name type="synonym">Dacus dorsalis</name>
    <dbReference type="NCBI Taxonomy" id="27457"/>
    <lineage>
        <taxon>Eukaryota</taxon>
        <taxon>Metazoa</taxon>
        <taxon>Ecdysozoa</taxon>
        <taxon>Arthropoda</taxon>
        <taxon>Hexapoda</taxon>
        <taxon>Insecta</taxon>
        <taxon>Pterygota</taxon>
        <taxon>Neoptera</taxon>
        <taxon>Endopterygota</taxon>
        <taxon>Diptera</taxon>
        <taxon>Brachycera</taxon>
        <taxon>Muscomorpha</taxon>
        <taxon>Tephritoidea</taxon>
        <taxon>Tephritidae</taxon>
        <taxon>Bactrocera</taxon>
        <taxon>Bactrocera</taxon>
    </lineage>
</organism>
<dbReference type="SMART" id="SM00644">
    <property type="entry name" value="Ami_2"/>
    <property type="match status" value="1"/>
</dbReference>
<dbReference type="GO" id="GO:0005576">
    <property type="term" value="C:extracellular region"/>
    <property type="evidence" value="ECO:0007669"/>
    <property type="project" value="UniProtKB-SubCell"/>
</dbReference>
<dbReference type="PANTHER" id="PTHR11022:SF41">
    <property type="entry name" value="PEPTIDOGLYCAN-RECOGNITION PROTEIN LC-RELATED"/>
    <property type="match status" value="1"/>
</dbReference>
<keyword evidence="4" id="KW-0399">Innate immunity</keyword>
<dbReference type="GO" id="GO:0045087">
    <property type="term" value="P:innate immune response"/>
    <property type="evidence" value="ECO:0007669"/>
    <property type="project" value="UniProtKB-KW"/>
</dbReference>
<proteinExistence type="inferred from homology"/>
<comment type="subcellular location">
    <subcellularLocation>
        <location evidence="1">Secreted</location>
    </subcellularLocation>
</comment>
<dbReference type="PANTHER" id="PTHR11022">
    <property type="entry name" value="PEPTIDOGLYCAN RECOGNITION PROTEIN"/>
    <property type="match status" value="1"/>
</dbReference>
<evidence type="ECO:0000256" key="1">
    <source>
        <dbReference type="ARBA" id="ARBA00004613"/>
    </source>
</evidence>
<dbReference type="SMART" id="SM00701">
    <property type="entry name" value="PGRP"/>
    <property type="match status" value="1"/>
</dbReference>
<dbReference type="EMBL" id="GAKP01018198">
    <property type="protein sequence ID" value="JAC40754.1"/>
    <property type="molecule type" value="Transcribed_RNA"/>
</dbReference>
<dbReference type="InterPro" id="IPR015510">
    <property type="entry name" value="PGRP"/>
</dbReference>
<gene>
    <name evidence="9" type="primary">PGPLF</name>
</gene>
<dbReference type="AlphaFoldDB" id="A0A034VE47"/>
<name>A0A034VE47_BACDO</name>
<dbReference type="GO" id="GO:0008270">
    <property type="term" value="F:zinc ion binding"/>
    <property type="evidence" value="ECO:0007669"/>
    <property type="project" value="InterPro"/>
</dbReference>
<keyword evidence="5" id="KW-0391">Immunity</keyword>
<dbReference type="InterPro" id="IPR036505">
    <property type="entry name" value="Amidase/PGRP_sf"/>
</dbReference>
<evidence type="ECO:0000256" key="4">
    <source>
        <dbReference type="ARBA" id="ARBA00022588"/>
    </source>
</evidence>
<feature type="domain" description="N-acetylmuramoyl-L-alanine amidase" evidence="7">
    <location>
        <begin position="192"/>
        <end position="329"/>
    </location>
</feature>
<feature type="domain" description="Peptidoglycan recognition protein family" evidence="8">
    <location>
        <begin position="180"/>
        <end position="323"/>
    </location>
</feature>
<evidence type="ECO:0000256" key="2">
    <source>
        <dbReference type="ARBA" id="ARBA00007553"/>
    </source>
</evidence>
<keyword evidence="3" id="KW-0964">Secreted</keyword>
<evidence type="ECO:0000259" key="8">
    <source>
        <dbReference type="SMART" id="SM00701"/>
    </source>
</evidence>